<evidence type="ECO:0000256" key="1">
    <source>
        <dbReference type="SAM" id="MobiDB-lite"/>
    </source>
</evidence>
<accession>A0A2V2V9I9</accession>
<organism evidence="2 3">
    <name type="scientific">Trypanosoma cruzi</name>
    <dbReference type="NCBI Taxonomy" id="5693"/>
    <lineage>
        <taxon>Eukaryota</taxon>
        <taxon>Discoba</taxon>
        <taxon>Euglenozoa</taxon>
        <taxon>Kinetoplastea</taxon>
        <taxon>Metakinetoplastina</taxon>
        <taxon>Trypanosomatida</taxon>
        <taxon>Trypanosomatidae</taxon>
        <taxon>Trypanosoma</taxon>
        <taxon>Schizotrypanum</taxon>
    </lineage>
</organism>
<feature type="region of interest" description="Disordered" evidence="1">
    <location>
        <begin position="1"/>
        <end position="21"/>
    </location>
</feature>
<dbReference type="VEuPathDB" id="TriTrypDB:TcG_12127"/>
<keyword evidence="2" id="KW-0067">ATP-binding</keyword>
<proteinExistence type="predicted"/>
<keyword evidence="2" id="KW-0547">Nucleotide-binding</keyword>
<protein>
    <submittedName>
        <fullName evidence="2">Putative ATP-binding cassette protein subfamily C, member 5</fullName>
    </submittedName>
</protein>
<evidence type="ECO:0000313" key="3">
    <source>
        <dbReference type="Proteomes" id="UP000246078"/>
    </source>
</evidence>
<gene>
    <name evidence="2" type="ORF">C3747_302g49</name>
</gene>
<dbReference type="Proteomes" id="UP000246078">
    <property type="component" value="Unassembled WGS sequence"/>
</dbReference>
<name>A0A2V2V9I9_TRYCR</name>
<dbReference type="VEuPathDB" id="TriTrypDB:BCY84_22371"/>
<dbReference type="VEuPathDB" id="TriTrypDB:TcYC6_0032760"/>
<dbReference type="GO" id="GO:0005524">
    <property type="term" value="F:ATP binding"/>
    <property type="evidence" value="ECO:0007669"/>
    <property type="project" value="UniProtKB-KW"/>
</dbReference>
<evidence type="ECO:0000313" key="2">
    <source>
        <dbReference type="EMBL" id="PWU93165.1"/>
    </source>
</evidence>
<comment type="caution">
    <text evidence="2">The sequence shown here is derived from an EMBL/GenBank/DDBJ whole genome shotgun (WGS) entry which is preliminary data.</text>
</comment>
<sequence length="352" mass="39656">MHRSEDAQPQEAMPGRMLYEDAQVVEKDAATRDGDTSSTSILSSSAGEEVVCVSHSALAKRKRAYDRSYSSMSRRMREMWGVGEPYTPMAESTATWPQRLYYTWISEYIQLAKKERMQVEDLPPARRTDRAHECGLKLSAVTQRSLSRRHGWSVLVGMTVASRRDRLSRGTLRWVGVPQSGGYHEIMAAVTWTRPPSHRVAECSAEYSPFFRGLFYGETLFAPETTDNSTLEEPCSLEFITSDGEDAAVAASIPVPRRISLVRDLFVALPGCCSLAVPRQNHWRHLHSYTSHPPAKIRRLPHGRISQLVLRSSSRHGVVCSASRAECGTPLILLHKHQRRPPFSKCTNRSYI</sequence>
<reference evidence="2 3" key="1">
    <citation type="journal article" date="2018" name="Microb. Genom.">
        <title>Expanding an expanded genome: long-read sequencing of Trypanosoma cruzi.</title>
        <authorList>
            <person name="Berna L."/>
            <person name="Rodriguez M."/>
            <person name="Chiribao M.L."/>
            <person name="Parodi-Talice A."/>
            <person name="Pita S."/>
            <person name="Rijo G."/>
            <person name="Alvarez-Valin F."/>
            <person name="Robello C."/>
        </authorList>
    </citation>
    <scope>NUCLEOTIDE SEQUENCE [LARGE SCALE GENOMIC DNA]</scope>
    <source>
        <strain evidence="2 3">TCC</strain>
    </source>
</reference>
<dbReference type="AlphaFoldDB" id="A0A2V2V9I9"/>
<dbReference type="VEuPathDB" id="TriTrypDB:C4B63_219g47"/>
<dbReference type="VEuPathDB" id="TriTrypDB:C3747_302g49"/>
<dbReference type="EMBL" id="PRFC01000302">
    <property type="protein sequence ID" value="PWU93165.1"/>
    <property type="molecule type" value="Genomic_DNA"/>
</dbReference>